<accession>E4UW35</accession>
<dbReference type="RefSeq" id="XP_003172894.1">
    <property type="nucleotide sequence ID" value="XM_003172846.1"/>
</dbReference>
<dbReference type="OMA" id="KDRTEID"/>
<dbReference type="EMBL" id="DS989825">
    <property type="protein sequence ID" value="EFR02483.1"/>
    <property type="molecule type" value="Genomic_DNA"/>
</dbReference>
<sequence length="268" mass="31012">MLSEGRRYVEEKDRTEIDLRGFETALEALDKELSKDAFITAFAPIQLLCSGEFLCLKYLKCRNTAFELDFLLDPEWSKDEDIKTPLYASMATITHQLGYDAEWLNEDMGLFVTKSSRTRLLECAKKQGIVLFRGENVVIYGAPMEWALERKIRRIYASGKLDKREPDVGDALAIMKWIRERDGKQLEREFIRTLNLSTFDMVPDGQTMELLAEAYLERYGEEIFRPGSHLPNDYHHHHHTYDANYPNHPSNQTNFSILYGLPGRSSMG</sequence>
<protein>
    <submittedName>
        <fullName evidence="1">Uncharacterized protein</fullName>
    </submittedName>
</protein>
<evidence type="ECO:0000313" key="2">
    <source>
        <dbReference type="Proteomes" id="UP000002669"/>
    </source>
</evidence>
<reference evidence="2" key="1">
    <citation type="journal article" date="2012" name="MBio">
        <title>Comparative genome analysis of Trichophyton rubrum and related dermatophytes reveals candidate genes involved in infection.</title>
        <authorList>
            <person name="Martinez D.A."/>
            <person name="Oliver B.G."/>
            <person name="Graeser Y."/>
            <person name="Goldberg J.M."/>
            <person name="Li W."/>
            <person name="Martinez-Rossi N.M."/>
            <person name="Monod M."/>
            <person name="Shelest E."/>
            <person name="Barton R.C."/>
            <person name="Birch E."/>
            <person name="Brakhage A.A."/>
            <person name="Chen Z."/>
            <person name="Gurr S.J."/>
            <person name="Heiman D."/>
            <person name="Heitman J."/>
            <person name="Kosti I."/>
            <person name="Rossi A."/>
            <person name="Saif S."/>
            <person name="Samalova M."/>
            <person name="Saunders C.W."/>
            <person name="Shea T."/>
            <person name="Summerbell R.C."/>
            <person name="Xu J."/>
            <person name="Young S."/>
            <person name="Zeng Q."/>
            <person name="Birren B.W."/>
            <person name="Cuomo C.A."/>
            <person name="White T.C."/>
        </authorList>
    </citation>
    <scope>NUCLEOTIDE SEQUENCE [LARGE SCALE GENOMIC DNA]</scope>
    <source>
        <strain evidence="2">ATCC MYA-4604 / CBS 118893</strain>
    </source>
</reference>
<dbReference type="STRING" id="535722.E4UW35"/>
<keyword evidence="2" id="KW-1185">Reference proteome</keyword>
<dbReference type="GeneID" id="10028170"/>
<gene>
    <name evidence="1" type="ORF">MGYG_05476</name>
</gene>
<proteinExistence type="predicted"/>
<dbReference type="InParanoid" id="E4UW35"/>
<dbReference type="eggNOG" id="ENOG502T0H0">
    <property type="taxonomic scope" value="Eukaryota"/>
</dbReference>
<organism evidence="2">
    <name type="scientific">Arthroderma gypseum (strain ATCC MYA-4604 / CBS 118893)</name>
    <name type="common">Microsporum gypseum</name>
    <dbReference type="NCBI Taxonomy" id="535722"/>
    <lineage>
        <taxon>Eukaryota</taxon>
        <taxon>Fungi</taxon>
        <taxon>Dikarya</taxon>
        <taxon>Ascomycota</taxon>
        <taxon>Pezizomycotina</taxon>
        <taxon>Eurotiomycetes</taxon>
        <taxon>Eurotiomycetidae</taxon>
        <taxon>Onygenales</taxon>
        <taxon>Arthrodermataceae</taxon>
        <taxon>Nannizzia</taxon>
    </lineage>
</organism>
<dbReference type="VEuPathDB" id="FungiDB:MGYG_05476"/>
<evidence type="ECO:0000313" key="1">
    <source>
        <dbReference type="EMBL" id="EFR02483.1"/>
    </source>
</evidence>
<name>E4UW35_ARTGP</name>
<dbReference type="Proteomes" id="UP000002669">
    <property type="component" value="Unassembled WGS sequence"/>
</dbReference>
<dbReference type="AlphaFoldDB" id="E4UW35"/>
<dbReference type="HOGENOM" id="CLU_093582_1_0_1"/>
<dbReference type="OrthoDB" id="3348320at2759"/>